<dbReference type="NCBIfam" id="NF041043">
    <property type="entry name" value="BPSS1780_fam"/>
    <property type="match status" value="1"/>
</dbReference>
<feature type="transmembrane region" description="Helical" evidence="1">
    <location>
        <begin position="52"/>
        <end position="69"/>
    </location>
</feature>
<reference evidence="2" key="1">
    <citation type="submission" date="2019-06" db="EMBL/GenBank/DDBJ databases">
        <title>Complete genome sequence of Methylogaea oryzae strain JCM16910.</title>
        <authorList>
            <person name="Asakawa S."/>
        </authorList>
    </citation>
    <scope>NUCLEOTIDE SEQUENCE</scope>
    <source>
        <strain evidence="2">E10</strain>
    </source>
</reference>
<feature type="transmembrane region" description="Helical" evidence="1">
    <location>
        <begin position="143"/>
        <end position="176"/>
    </location>
</feature>
<name>A0A8D5AHG8_9GAMM</name>
<accession>A0A8D5AHG8</accession>
<dbReference type="EMBL" id="AP019782">
    <property type="protein sequence ID" value="BBL71458.1"/>
    <property type="molecule type" value="Genomic_DNA"/>
</dbReference>
<gene>
    <name evidence="2" type="ORF">MoryE10_20640</name>
</gene>
<proteinExistence type="predicted"/>
<dbReference type="AlphaFoldDB" id="A0A8D5AHG8"/>
<dbReference type="RefSeq" id="WP_221046994.1">
    <property type="nucleotide sequence ID" value="NZ_AP019782.1"/>
</dbReference>
<evidence type="ECO:0000313" key="3">
    <source>
        <dbReference type="Proteomes" id="UP000824988"/>
    </source>
</evidence>
<feature type="transmembrane region" description="Helical" evidence="1">
    <location>
        <begin position="94"/>
        <end position="123"/>
    </location>
</feature>
<dbReference type="KEGG" id="moz:MoryE10_20640"/>
<evidence type="ECO:0008006" key="4">
    <source>
        <dbReference type="Google" id="ProtNLM"/>
    </source>
</evidence>
<sequence>MEIRVVDAGRALNWFQDGFALFRQEPLVWIVQVVIFIAVFMVLSMVPLAGQFVATLLSAVFAGGFLWNCEQGRKGQPLKIDYLFEGFRQNTSPLLIVGAVYALGTMIAGAISAVLVLGAGAGLGMAASGMGDDGAMAMMGMGVAAMLGPIVVLLVALLLSLPLAMAFWFAPALVLFDGIAPLEAMKLSFVACCKNWLALLVYGVVFTVLALLASIPFGLGWLVLLPTMMASTYAAYREMFQANRPAA</sequence>
<keyword evidence="1" id="KW-1133">Transmembrane helix</keyword>
<protein>
    <recommendedName>
        <fullName evidence="4">Transmembrane protein</fullName>
    </recommendedName>
</protein>
<dbReference type="InterPro" id="IPR047798">
    <property type="entry name" value="BPSS1780-like"/>
</dbReference>
<feature type="transmembrane region" description="Helical" evidence="1">
    <location>
        <begin position="27"/>
        <end position="46"/>
    </location>
</feature>
<organism evidence="2 3">
    <name type="scientific">Methylogaea oryzae</name>
    <dbReference type="NCBI Taxonomy" id="1295382"/>
    <lineage>
        <taxon>Bacteria</taxon>
        <taxon>Pseudomonadati</taxon>
        <taxon>Pseudomonadota</taxon>
        <taxon>Gammaproteobacteria</taxon>
        <taxon>Methylococcales</taxon>
        <taxon>Methylococcaceae</taxon>
        <taxon>Methylogaea</taxon>
    </lineage>
</organism>
<keyword evidence="1" id="KW-0472">Membrane</keyword>
<keyword evidence="3" id="KW-1185">Reference proteome</keyword>
<keyword evidence="1" id="KW-0812">Transmembrane</keyword>
<dbReference type="Proteomes" id="UP000824988">
    <property type="component" value="Chromosome"/>
</dbReference>
<evidence type="ECO:0000313" key="2">
    <source>
        <dbReference type="EMBL" id="BBL71458.1"/>
    </source>
</evidence>
<evidence type="ECO:0000256" key="1">
    <source>
        <dbReference type="SAM" id="Phobius"/>
    </source>
</evidence>